<evidence type="ECO:0000256" key="3">
    <source>
        <dbReference type="ARBA" id="ARBA00022692"/>
    </source>
</evidence>
<evidence type="ECO:0000256" key="6">
    <source>
        <dbReference type="ARBA" id="ARBA00023136"/>
    </source>
</evidence>
<protein>
    <recommendedName>
        <fullName evidence="9">Alkaline ceramidase</fullName>
        <ecNumber evidence="9">3.5.1.-</ecNumber>
    </recommendedName>
</protein>
<keyword evidence="3 9" id="KW-0812">Transmembrane</keyword>
<feature type="binding site" evidence="7">
    <location>
        <position position="16"/>
    </location>
    <ligand>
        <name>Ca(2+)</name>
        <dbReference type="ChEBI" id="CHEBI:29108"/>
    </ligand>
</feature>
<feature type="transmembrane region" description="Helical" evidence="9">
    <location>
        <begin position="145"/>
        <end position="162"/>
    </location>
</feature>
<dbReference type="GO" id="GO:0046872">
    <property type="term" value="F:metal ion binding"/>
    <property type="evidence" value="ECO:0007669"/>
    <property type="project" value="UniProtKB-KW"/>
</dbReference>
<evidence type="ECO:0000256" key="1">
    <source>
        <dbReference type="ARBA" id="ARBA00004141"/>
    </source>
</evidence>
<accession>A0A553P4Q1</accession>
<dbReference type="GO" id="GO:0016020">
    <property type="term" value="C:membrane"/>
    <property type="evidence" value="ECO:0007669"/>
    <property type="project" value="UniProtKB-SubCell"/>
</dbReference>
<keyword evidence="9" id="KW-0443">Lipid metabolism</keyword>
<feature type="transmembrane region" description="Helical" evidence="9">
    <location>
        <begin position="90"/>
        <end position="109"/>
    </location>
</feature>
<feature type="transmembrane region" description="Helical" evidence="9">
    <location>
        <begin position="28"/>
        <end position="47"/>
    </location>
</feature>
<keyword evidence="4 9" id="KW-0378">Hydrolase</keyword>
<comment type="function">
    <text evidence="9">Hydrolyzes the sphingolipid ceramide into sphingosine and free fatty acid.</text>
</comment>
<keyword evidence="8" id="KW-0862">Zinc</keyword>
<evidence type="ECO:0000256" key="4">
    <source>
        <dbReference type="ARBA" id="ARBA00022801"/>
    </source>
</evidence>
<feature type="binding site" evidence="7">
    <location>
        <position position="18"/>
    </location>
    <ligand>
        <name>Ca(2+)</name>
        <dbReference type="ChEBI" id="CHEBI:29108"/>
    </ligand>
</feature>
<feature type="transmembrane region" description="Helical" evidence="9">
    <location>
        <begin position="121"/>
        <end position="139"/>
    </location>
</feature>
<reference evidence="10 11" key="1">
    <citation type="journal article" date="2018" name="Nat. Ecol. Evol.">
        <title>Genomic signatures of mitonuclear coevolution across populations of Tigriopus californicus.</title>
        <authorList>
            <person name="Barreto F.S."/>
            <person name="Watson E.T."/>
            <person name="Lima T.G."/>
            <person name="Willett C.S."/>
            <person name="Edmands S."/>
            <person name="Li W."/>
            <person name="Burton R.S."/>
        </authorList>
    </citation>
    <scope>NUCLEOTIDE SEQUENCE [LARGE SCALE GENOMIC DNA]</scope>
    <source>
        <strain evidence="10 11">San Diego</strain>
    </source>
</reference>
<sequence length="274" mass="31520">MSQHFSRGSSPVDWCEENYSYSPLIAEFFNTVSNALFLVMPPFLMHLHKPYSYSMGPGIQVIWVLLIVVGASSAYFHATLSLLGQLLDEVAILWVVMAGFAMWFPKAAMPPQVKDKRGRRTFINMVIVLTILSTSLGFLQPAFNAFFLMTLGVPSICMLMYNLRKEPDNRTRSLGRRCILLWVFAVACWVNDRLLCDAWTSMGFPYLHGFWHVLIFLAAYTGVVLFAYFDVKNHNPYETPEIRYWPVNTFELGVPYVELKSFRYMKDGQKSHHL</sequence>
<feature type="binding site" evidence="8">
    <location>
        <position position="212"/>
    </location>
    <ligand>
        <name>Zn(2+)</name>
        <dbReference type="ChEBI" id="CHEBI:29105"/>
        <note>catalytic</note>
    </ligand>
</feature>
<comment type="caution">
    <text evidence="10">The sequence shown here is derived from an EMBL/GenBank/DDBJ whole genome shotgun (WGS) entry which is preliminary data.</text>
</comment>
<dbReference type="EC" id="3.5.1.-" evidence="9"/>
<dbReference type="InterPro" id="IPR008901">
    <property type="entry name" value="ACER"/>
</dbReference>
<evidence type="ECO:0000256" key="7">
    <source>
        <dbReference type="PIRSR" id="PIRSR608901-1"/>
    </source>
</evidence>
<keyword evidence="5 9" id="KW-1133">Transmembrane helix</keyword>
<feature type="binding site" evidence="7">
    <location>
        <position position="14"/>
    </location>
    <ligand>
        <name>Ca(2+)</name>
        <dbReference type="ChEBI" id="CHEBI:29108"/>
    </ligand>
</feature>
<dbReference type="Pfam" id="PF05875">
    <property type="entry name" value="Ceramidase"/>
    <property type="match status" value="1"/>
</dbReference>
<dbReference type="STRING" id="6832.A0A553P4Q1"/>
<dbReference type="GO" id="GO:0016811">
    <property type="term" value="F:hydrolase activity, acting on carbon-nitrogen (but not peptide) bonds, in linear amides"/>
    <property type="evidence" value="ECO:0007669"/>
    <property type="project" value="InterPro"/>
</dbReference>
<dbReference type="GO" id="GO:0046514">
    <property type="term" value="P:ceramide catabolic process"/>
    <property type="evidence" value="ECO:0007669"/>
    <property type="project" value="TreeGrafter"/>
</dbReference>
<keyword evidence="7" id="KW-0106">Calcium</keyword>
<keyword evidence="7" id="KW-0479">Metal-binding</keyword>
<dbReference type="Proteomes" id="UP000318571">
    <property type="component" value="Chromosome 7"/>
</dbReference>
<gene>
    <name evidence="10" type="ORF">TCAL_01150</name>
</gene>
<evidence type="ECO:0000256" key="8">
    <source>
        <dbReference type="PIRSR" id="PIRSR608901-2"/>
    </source>
</evidence>
<feature type="transmembrane region" description="Helical" evidence="9">
    <location>
        <begin position="174"/>
        <end position="190"/>
    </location>
</feature>
<comment type="subcellular location">
    <subcellularLocation>
        <location evidence="1">Membrane</location>
        <topology evidence="1">Multi-pass membrane protein</topology>
    </subcellularLocation>
</comment>
<dbReference type="OrthoDB" id="187171at2759"/>
<dbReference type="PANTHER" id="PTHR46139:SF3">
    <property type="entry name" value="ALKALINE CERAMIDASE"/>
    <property type="match status" value="1"/>
</dbReference>
<feature type="transmembrane region" description="Helical" evidence="9">
    <location>
        <begin position="59"/>
        <end position="78"/>
    </location>
</feature>
<name>A0A553P4Q1_TIGCA</name>
<organism evidence="10 11">
    <name type="scientific">Tigriopus californicus</name>
    <name type="common">Marine copepod</name>
    <dbReference type="NCBI Taxonomy" id="6832"/>
    <lineage>
        <taxon>Eukaryota</taxon>
        <taxon>Metazoa</taxon>
        <taxon>Ecdysozoa</taxon>
        <taxon>Arthropoda</taxon>
        <taxon>Crustacea</taxon>
        <taxon>Multicrustacea</taxon>
        <taxon>Hexanauplia</taxon>
        <taxon>Copepoda</taxon>
        <taxon>Harpacticoida</taxon>
        <taxon>Harpacticidae</taxon>
        <taxon>Tigriopus</taxon>
    </lineage>
</organism>
<proteinExistence type="inferred from homology"/>
<feature type="binding site" evidence="7">
    <location>
        <position position="13"/>
    </location>
    <ligand>
        <name>Ca(2+)</name>
        <dbReference type="ChEBI" id="CHEBI:29108"/>
    </ligand>
</feature>
<comment type="cofactor">
    <cofactor evidence="8">
        <name>Zn(2+)</name>
        <dbReference type="ChEBI" id="CHEBI:29105"/>
    </cofactor>
</comment>
<feature type="transmembrane region" description="Helical" evidence="9">
    <location>
        <begin position="210"/>
        <end position="229"/>
    </location>
</feature>
<feature type="binding site" evidence="8">
    <location>
        <position position="77"/>
    </location>
    <ligand>
        <name>Zn(2+)</name>
        <dbReference type="ChEBI" id="CHEBI:29105"/>
        <note>catalytic</note>
    </ligand>
</feature>
<dbReference type="AlphaFoldDB" id="A0A553P4Q1"/>
<evidence type="ECO:0000256" key="5">
    <source>
        <dbReference type="ARBA" id="ARBA00022989"/>
    </source>
</evidence>
<feature type="binding site" evidence="8">
    <location>
        <position position="208"/>
    </location>
    <ligand>
        <name>Zn(2+)</name>
        <dbReference type="ChEBI" id="CHEBI:29105"/>
        <note>catalytic</note>
    </ligand>
</feature>
<keyword evidence="11" id="KW-1185">Reference proteome</keyword>
<evidence type="ECO:0000313" key="11">
    <source>
        <dbReference type="Proteomes" id="UP000318571"/>
    </source>
</evidence>
<evidence type="ECO:0000256" key="9">
    <source>
        <dbReference type="RuleBase" id="RU364079"/>
    </source>
</evidence>
<dbReference type="EMBL" id="VCGU01000008">
    <property type="protein sequence ID" value="TRY72653.1"/>
    <property type="molecule type" value="Genomic_DNA"/>
</dbReference>
<keyword evidence="6 9" id="KW-0472">Membrane</keyword>
<evidence type="ECO:0000313" key="10">
    <source>
        <dbReference type="EMBL" id="TRY72653.1"/>
    </source>
</evidence>
<dbReference type="OMA" id="FWHILIF"/>
<feature type="binding site" evidence="7">
    <location>
        <position position="27"/>
    </location>
    <ligand>
        <name>Ca(2+)</name>
        <dbReference type="ChEBI" id="CHEBI:29108"/>
    </ligand>
</feature>
<dbReference type="PANTHER" id="PTHR46139">
    <property type="entry name" value="ALKALINE CERAMIDASE"/>
    <property type="match status" value="1"/>
</dbReference>
<evidence type="ECO:0000256" key="2">
    <source>
        <dbReference type="ARBA" id="ARBA00009780"/>
    </source>
</evidence>
<comment type="similarity">
    <text evidence="2 9">Belongs to the alkaline ceramidase family.</text>
</comment>